<organism evidence="1 2">
    <name type="scientific">Actinacidiphila rubida</name>
    <dbReference type="NCBI Taxonomy" id="310780"/>
    <lineage>
        <taxon>Bacteria</taxon>
        <taxon>Bacillati</taxon>
        <taxon>Actinomycetota</taxon>
        <taxon>Actinomycetes</taxon>
        <taxon>Kitasatosporales</taxon>
        <taxon>Streptomycetaceae</taxon>
        <taxon>Actinacidiphila</taxon>
    </lineage>
</organism>
<name>A0A1H8SIZ3_9ACTN</name>
<evidence type="ECO:0000313" key="2">
    <source>
        <dbReference type="Proteomes" id="UP000181951"/>
    </source>
</evidence>
<dbReference type="Proteomes" id="UP000181951">
    <property type="component" value="Unassembled WGS sequence"/>
</dbReference>
<evidence type="ECO:0000313" key="1">
    <source>
        <dbReference type="EMBL" id="SEO78642.1"/>
    </source>
</evidence>
<protein>
    <submittedName>
        <fullName evidence="1">ATP-grasp domain-containing protein</fullName>
    </submittedName>
</protein>
<dbReference type="Gene3D" id="3.30.470.20">
    <property type="entry name" value="ATP-grasp fold, B domain"/>
    <property type="match status" value="1"/>
</dbReference>
<dbReference type="EMBL" id="FODD01000043">
    <property type="protein sequence ID" value="SEO78642.1"/>
    <property type="molecule type" value="Genomic_DNA"/>
</dbReference>
<keyword evidence="2" id="KW-1185">Reference proteome</keyword>
<dbReference type="STRING" id="310780.SAMN05216267_10432"/>
<sequence>MLADHAARIALLTDVHVRDLMAAPRCAPLLYGVNGSDPVDLAGVEQLLLRLSALACDVPQLAEADLSPVVARPDGDRALDVRLRVLPREATDPYLCRLR</sequence>
<accession>A0A1H8SIZ3</accession>
<dbReference type="Pfam" id="PF13549">
    <property type="entry name" value="ATP-grasp_5"/>
    <property type="match status" value="1"/>
</dbReference>
<reference evidence="1 2" key="1">
    <citation type="submission" date="2016-10" db="EMBL/GenBank/DDBJ databases">
        <authorList>
            <person name="de Groot N.N."/>
        </authorList>
    </citation>
    <scope>NUCLEOTIDE SEQUENCE [LARGE SCALE GENOMIC DNA]</scope>
    <source>
        <strain evidence="1 2">CGMCC 4.2026</strain>
    </source>
</reference>
<proteinExistence type="predicted"/>
<dbReference type="AlphaFoldDB" id="A0A1H8SIZ3"/>
<gene>
    <name evidence="1" type="ORF">SAMN05216267_10432</name>
</gene>